<evidence type="ECO:0000313" key="2">
    <source>
        <dbReference type="Proteomes" id="UP000218731"/>
    </source>
</evidence>
<reference evidence="1 2" key="1">
    <citation type="submission" date="2015-11" db="EMBL/GenBank/DDBJ databases">
        <title>Complete genome sequencing of a biphenyl-degrading bacterium, Pseudomonas putida KF715 (=NBRC110667).</title>
        <authorList>
            <person name="Suenaga H."/>
            <person name="Fujihara N."/>
            <person name="Watanabe T."/>
            <person name="Hirose J."/>
            <person name="Kimura N."/>
            <person name="Yamazoe A."/>
            <person name="Hosoyama A."/>
            <person name="Shimodaira J."/>
            <person name="Furukawa K."/>
        </authorList>
    </citation>
    <scope>NUCLEOTIDE SEQUENCE [LARGE SCALE GENOMIC DNA]</scope>
    <source>
        <strain evidence="1 2">KF715</strain>
    </source>
</reference>
<dbReference type="RefSeq" id="WP_146018909.1">
    <property type="nucleotide sequence ID" value="NZ_AP015029.1"/>
</dbReference>
<dbReference type="Proteomes" id="UP000218731">
    <property type="component" value="Chromosome 1"/>
</dbReference>
<evidence type="ECO:0000313" key="1">
    <source>
        <dbReference type="EMBL" id="BAW25978.1"/>
    </source>
</evidence>
<accession>A0A1L7NKH8</accession>
<gene>
    <name evidence="1" type="ORF">KF715C_ch54050</name>
</gene>
<dbReference type="EMBL" id="AP015029">
    <property type="protein sequence ID" value="BAW25978.1"/>
    <property type="molecule type" value="Genomic_DNA"/>
</dbReference>
<proteinExistence type="predicted"/>
<organism evidence="1 2">
    <name type="scientific">Pseudomonas putida</name>
    <name type="common">Arthrobacter siderocapsulatus</name>
    <dbReference type="NCBI Taxonomy" id="303"/>
    <lineage>
        <taxon>Bacteria</taxon>
        <taxon>Pseudomonadati</taxon>
        <taxon>Pseudomonadota</taxon>
        <taxon>Gammaproteobacteria</taxon>
        <taxon>Pseudomonadales</taxon>
        <taxon>Pseudomonadaceae</taxon>
        <taxon>Pseudomonas</taxon>
    </lineage>
</organism>
<sequence length="185" mass="20697">MSIALNGVENTEGKNMNSLIHLTDFSLQAGVDYKEKDILKYGLNGWRLYNQSALVKIQEDPEKPEQGSVLRFGSSGSEGPLRPGIIMYKVISGFPPGYKLKFAMTARRQGAYNQPRLSFHYNGTILKTGFHLKDDYDNYFGEFTVRDDVTILAIENSITETSGNDFFISKLEIRPQGVGEISDEG</sequence>
<protein>
    <submittedName>
        <fullName evidence="1">Uncharacterized protein</fullName>
    </submittedName>
</protein>
<dbReference type="AlphaFoldDB" id="A0A1L7NKH8"/>
<name>A0A1L7NKH8_PSEPU</name>